<evidence type="ECO:0000313" key="1">
    <source>
        <dbReference type="EMBL" id="GJT83452.1"/>
    </source>
</evidence>
<evidence type="ECO:0000313" key="2">
    <source>
        <dbReference type="Proteomes" id="UP001151760"/>
    </source>
</evidence>
<reference evidence="1" key="1">
    <citation type="journal article" date="2022" name="Int. J. Mol. Sci.">
        <title>Draft Genome of Tanacetum Coccineum: Genomic Comparison of Closely Related Tanacetum-Family Plants.</title>
        <authorList>
            <person name="Yamashiro T."/>
            <person name="Shiraishi A."/>
            <person name="Nakayama K."/>
            <person name="Satake H."/>
        </authorList>
    </citation>
    <scope>NUCLEOTIDE SEQUENCE</scope>
</reference>
<dbReference type="EMBL" id="BQNB010019264">
    <property type="protein sequence ID" value="GJT83452.1"/>
    <property type="molecule type" value="Genomic_DNA"/>
</dbReference>
<accession>A0ABQ5H860</accession>
<organism evidence="1 2">
    <name type="scientific">Tanacetum coccineum</name>
    <dbReference type="NCBI Taxonomy" id="301880"/>
    <lineage>
        <taxon>Eukaryota</taxon>
        <taxon>Viridiplantae</taxon>
        <taxon>Streptophyta</taxon>
        <taxon>Embryophyta</taxon>
        <taxon>Tracheophyta</taxon>
        <taxon>Spermatophyta</taxon>
        <taxon>Magnoliopsida</taxon>
        <taxon>eudicotyledons</taxon>
        <taxon>Gunneridae</taxon>
        <taxon>Pentapetalae</taxon>
        <taxon>asterids</taxon>
        <taxon>campanulids</taxon>
        <taxon>Asterales</taxon>
        <taxon>Asteraceae</taxon>
        <taxon>Asteroideae</taxon>
        <taxon>Anthemideae</taxon>
        <taxon>Anthemidinae</taxon>
        <taxon>Tanacetum</taxon>
    </lineage>
</organism>
<comment type="caution">
    <text evidence="1">The sequence shown here is derived from an EMBL/GenBank/DDBJ whole genome shotgun (WGS) entry which is preliminary data.</text>
</comment>
<sequence>MSSRVGIHTSLQKDGMPNVLDMLSGVRDRVLLHASLHIDHLHAADERTRQQLGGTHRNTGNISKDQIPRLIISETSEVRSILLTELKSSMPDSKLSPKMNVDSLVYSNNEIEEEIEKEEDDLEYFDTFPTREEFEYHKWLLKNPCSFSVSAKRSKGLCGNFTYECDFEVFEDTSSVIDHYLRGMVLGKPFVKESRLVYDKNE</sequence>
<keyword evidence="2" id="KW-1185">Reference proteome</keyword>
<reference evidence="1" key="2">
    <citation type="submission" date="2022-01" db="EMBL/GenBank/DDBJ databases">
        <authorList>
            <person name="Yamashiro T."/>
            <person name="Shiraishi A."/>
            <person name="Satake H."/>
            <person name="Nakayama K."/>
        </authorList>
    </citation>
    <scope>NUCLEOTIDE SEQUENCE</scope>
</reference>
<proteinExistence type="predicted"/>
<protein>
    <submittedName>
        <fullName evidence="1">Uncharacterized protein</fullName>
    </submittedName>
</protein>
<gene>
    <name evidence="1" type="ORF">Tco_1057794</name>
</gene>
<dbReference type="Proteomes" id="UP001151760">
    <property type="component" value="Unassembled WGS sequence"/>
</dbReference>
<name>A0ABQ5H860_9ASTR</name>